<evidence type="ECO:0000313" key="1">
    <source>
        <dbReference type="EMBL" id="KGE13332.1"/>
    </source>
</evidence>
<reference evidence="2" key="1">
    <citation type="submission" date="2014-04" db="EMBL/GenBank/DDBJ databases">
        <title>Whole-Genome optical mapping and complete genome sequence of Sphingobacterium deserti sp. nov., a new spaces isolated from desert in the west of China.</title>
        <authorList>
            <person name="Teng C."/>
            <person name="Zhou Z."/>
            <person name="Li X."/>
            <person name="Chen M."/>
            <person name="Lin M."/>
            <person name="Wang L."/>
            <person name="Su S."/>
            <person name="Zhang C."/>
            <person name="Zhang W."/>
        </authorList>
    </citation>
    <scope>NUCLEOTIDE SEQUENCE [LARGE SCALE GENOMIC DNA]</scope>
    <source>
        <strain evidence="2">ACCC05744</strain>
    </source>
</reference>
<reference evidence="1 2" key="2">
    <citation type="journal article" date="2015" name="PLoS ONE">
        <title>Whole-Genome Optical Mapping and Finished Genome Sequence of Sphingobacterium deserti sp. nov., a New Species Isolated from the Western Desert of China.</title>
        <authorList>
            <person name="Teng C."/>
            <person name="Zhou Z."/>
            <person name="Molnar I."/>
            <person name="Li X."/>
            <person name="Tang R."/>
            <person name="Chen M."/>
            <person name="Wang L."/>
            <person name="Su S."/>
            <person name="Zhang W."/>
            <person name="Lin M."/>
        </authorList>
    </citation>
    <scope>NUCLEOTIDE SEQUENCE [LARGE SCALE GENOMIC DNA]</scope>
    <source>
        <strain evidence="2">ACCC05744</strain>
    </source>
</reference>
<evidence type="ECO:0000313" key="2">
    <source>
        <dbReference type="Proteomes" id="UP000031802"/>
    </source>
</evidence>
<dbReference type="eggNOG" id="COG3306">
    <property type="taxonomic scope" value="Bacteria"/>
</dbReference>
<protein>
    <recommendedName>
        <fullName evidence="3">Glycosyl transferase family 25</fullName>
    </recommendedName>
</protein>
<organism evidence="1 2">
    <name type="scientific">Sphingobacterium deserti</name>
    <dbReference type="NCBI Taxonomy" id="1229276"/>
    <lineage>
        <taxon>Bacteria</taxon>
        <taxon>Pseudomonadati</taxon>
        <taxon>Bacteroidota</taxon>
        <taxon>Sphingobacteriia</taxon>
        <taxon>Sphingobacteriales</taxon>
        <taxon>Sphingobacteriaceae</taxon>
        <taxon>Sphingobacterium</taxon>
    </lineage>
</organism>
<dbReference type="PATRIC" id="fig|1229276.3.peg.2958"/>
<dbReference type="EMBL" id="JJMU01000053">
    <property type="protein sequence ID" value="KGE13332.1"/>
    <property type="molecule type" value="Genomic_DNA"/>
</dbReference>
<dbReference type="Proteomes" id="UP000031802">
    <property type="component" value="Unassembled WGS sequence"/>
</dbReference>
<sequence>MSLTPLKIPTFIINLERRPDRKTHVLREFNDKDEFSVTVIPAIEDHIGGFGLSQTVLSIMARALISDEEFVLICEDDHHFTSDYDYLTLIKLIDRCDLLEADVLVGGPSWFDYGVRVDENLSWLNAFTGAQFLIVFKRFYKKLYNYPFRKHEHIDHVISDISDRIFTTNSIISVQHDFGYSDVNAMNNKQGVVSKLYIDIINRLAGLDQIYSRVSKLEKVELQVSDYESLMITTYAINLPKRIDRLKHIKSQFEGKSEFDLNIIEACQSERGSLGLWSSIRKAVQHAKDMDEDIVIICEDDHTFSEDYSKETLFRAIIQGAHLGADLILGGISNTLQAIVVSPDLCWVDTFLGAQFTIVYSNLFDDILTVDFEDTDAVDIKWSEITANKYVIHPFISTQKDFGYSDIPIAGVNTANYQSWFSKCELKLNRIRSVHKRYCPK</sequence>
<gene>
    <name evidence="1" type="ORF">DI53_2863</name>
</gene>
<comment type="caution">
    <text evidence="1">The sequence shown here is derived from an EMBL/GenBank/DDBJ whole genome shotgun (WGS) entry which is preliminary data.</text>
</comment>
<name>A0A0B8SZM3_9SPHI</name>
<accession>A0A0B8SZM3</accession>
<proteinExistence type="predicted"/>
<evidence type="ECO:0008006" key="3">
    <source>
        <dbReference type="Google" id="ProtNLM"/>
    </source>
</evidence>
<dbReference type="OrthoDB" id="1417318at2"/>
<dbReference type="AlphaFoldDB" id="A0A0B8SZM3"/>
<keyword evidence="2" id="KW-1185">Reference proteome</keyword>
<dbReference type="RefSeq" id="WP_052072411.1">
    <property type="nucleotide sequence ID" value="NZ_JJMU01000053.1"/>
</dbReference>